<proteinExistence type="predicted"/>
<sequence>MLTLLCLGGVGIAVLLYDEETKIDRAEPDQVTSSFLRTYLVNRSDDEAALYICASGAKLEEIAALRAENINREAQFGTSVSVVWESLTVAPATGGVTSVSVDLVITGSKGGVQTSSRTEPWSFQLIDQDGWRVCGATKEP</sequence>
<accession>A0ABT0XUC4</accession>
<keyword evidence="2" id="KW-1185">Reference proteome</keyword>
<name>A0ABT0XUC4_9ACTN</name>
<evidence type="ECO:0008006" key="3">
    <source>
        <dbReference type="Google" id="ProtNLM"/>
    </source>
</evidence>
<dbReference type="RefSeq" id="WP_251797262.1">
    <property type="nucleotide sequence ID" value="NZ_JAMQOL010000008.1"/>
</dbReference>
<protein>
    <recommendedName>
        <fullName evidence="3">Nuclear transport factor 2 family protein</fullName>
    </recommendedName>
</protein>
<organism evidence="1 2">
    <name type="scientific">Paractinoplanes hotanensis</name>
    <dbReference type="NCBI Taxonomy" id="2906497"/>
    <lineage>
        <taxon>Bacteria</taxon>
        <taxon>Bacillati</taxon>
        <taxon>Actinomycetota</taxon>
        <taxon>Actinomycetes</taxon>
        <taxon>Micromonosporales</taxon>
        <taxon>Micromonosporaceae</taxon>
        <taxon>Paractinoplanes</taxon>
    </lineage>
</organism>
<comment type="caution">
    <text evidence="1">The sequence shown here is derived from an EMBL/GenBank/DDBJ whole genome shotgun (WGS) entry which is preliminary data.</text>
</comment>
<reference evidence="1 2" key="1">
    <citation type="submission" date="2022-06" db="EMBL/GenBank/DDBJ databases">
        <title>Actinoplanes abujensis sp. nov., isolated from Nigerian arid soil.</title>
        <authorList>
            <person name="Ding P."/>
        </authorList>
    </citation>
    <scope>NUCLEOTIDE SEQUENCE [LARGE SCALE GENOMIC DNA]</scope>
    <source>
        <strain evidence="2">TRM88002</strain>
    </source>
</reference>
<evidence type="ECO:0000313" key="1">
    <source>
        <dbReference type="EMBL" id="MCM4077395.1"/>
    </source>
</evidence>
<dbReference type="Proteomes" id="UP001523216">
    <property type="component" value="Unassembled WGS sequence"/>
</dbReference>
<gene>
    <name evidence="1" type="ORF">LXN57_07435</name>
</gene>
<evidence type="ECO:0000313" key="2">
    <source>
        <dbReference type="Proteomes" id="UP001523216"/>
    </source>
</evidence>
<dbReference type="EMBL" id="JAMQOL010000008">
    <property type="protein sequence ID" value="MCM4077395.1"/>
    <property type="molecule type" value="Genomic_DNA"/>
</dbReference>